<evidence type="ECO:0000313" key="3">
    <source>
        <dbReference type="EMBL" id="MFB9825807.1"/>
    </source>
</evidence>
<dbReference type="RefSeq" id="WP_222921612.1">
    <property type="nucleotide sequence ID" value="NZ_CP082286.1"/>
</dbReference>
<sequence length="72" mass="7945">MVDVESGPERDAESGPERDAESGPERDAGSAPEYDDWYRWGRVVLYAEMVLAILITAFSLYLAFTGRAGFIA</sequence>
<comment type="caution">
    <text evidence="3">The sequence shown here is derived from an EMBL/GenBank/DDBJ whole genome shotgun (WGS) entry which is preliminary data.</text>
</comment>
<name>A0ABD5MQQ9_9EURY</name>
<keyword evidence="2" id="KW-0812">Transmembrane</keyword>
<evidence type="ECO:0000256" key="2">
    <source>
        <dbReference type="SAM" id="Phobius"/>
    </source>
</evidence>
<keyword evidence="4" id="KW-1185">Reference proteome</keyword>
<proteinExistence type="predicted"/>
<gene>
    <name evidence="3" type="ORF">ACFFOL_16685</name>
</gene>
<dbReference type="AlphaFoldDB" id="A0ABD5MQQ9"/>
<protein>
    <submittedName>
        <fullName evidence="3">Uncharacterized protein</fullName>
    </submittedName>
</protein>
<dbReference type="GeneID" id="67211788"/>
<feature type="region of interest" description="Disordered" evidence="1">
    <location>
        <begin position="1"/>
        <end position="33"/>
    </location>
</feature>
<keyword evidence="2" id="KW-0472">Membrane</keyword>
<dbReference type="Proteomes" id="UP001589595">
    <property type="component" value="Unassembled WGS sequence"/>
</dbReference>
<feature type="transmembrane region" description="Helical" evidence="2">
    <location>
        <begin position="43"/>
        <end position="64"/>
    </location>
</feature>
<evidence type="ECO:0000256" key="1">
    <source>
        <dbReference type="SAM" id="MobiDB-lite"/>
    </source>
</evidence>
<dbReference type="EMBL" id="JBHMAJ010000010">
    <property type="protein sequence ID" value="MFB9825807.1"/>
    <property type="molecule type" value="Genomic_DNA"/>
</dbReference>
<reference evidence="3" key="1">
    <citation type="submission" date="2024-09" db="EMBL/GenBank/DDBJ databases">
        <authorList>
            <person name="Sun Q."/>
        </authorList>
    </citation>
    <scope>NUCLEOTIDE SEQUENCE [LARGE SCALE GENOMIC DNA]</scope>
    <source>
        <strain evidence="3">JCM 31273</strain>
    </source>
</reference>
<keyword evidence="2" id="KW-1133">Transmembrane helix</keyword>
<evidence type="ECO:0000313" key="4">
    <source>
        <dbReference type="Proteomes" id="UP001589595"/>
    </source>
</evidence>
<organism evidence="3 4">
    <name type="scientific">Halobaculum roseum</name>
    <dbReference type="NCBI Taxonomy" id="2175149"/>
    <lineage>
        <taxon>Archaea</taxon>
        <taxon>Methanobacteriati</taxon>
        <taxon>Methanobacteriota</taxon>
        <taxon>Stenosarchaea group</taxon>
        <taxon>Halobacteria</taxon>
        <taxon>Halobacteriales</taxon>
        <taxon>Haloferacaceae</taxon>
        <taxon>Halobaculum</taxon>
    </lineage>
</organism>
<feature type="compositionally biased region" description="Basic and acidic residues" evidence="1">
    <location>
        <begin position="7"/>
        <end position="28"/>
    </location>
</feature>
<accession>A0ABD5MQQ9</accession>